<comment type="caution">
    <text evidence="1">The sequence shown here is derived from an EMBL/GenBank/DDBJ whole genome shotgun (WGS) entry which is preliminary data.</text>
</comment>
<organism evidence="1">
    <name type="scientific">marine sediment metagenome</name>
    <dbReference type="NCBI Taxonomy" id="412755"/>
    <lineage>
        <taxon>unclassified sequences</taxon>
        <taxon>metagenomes</taxon>
        <taxon>ecological metagenomes</taxon>
    </lineage>
</organism>
<gene>
    <name evidence="1" type="ORF">S01H4_18148</name>
</gene>
<name>X0ZE95_9ZZZZ</name>
<proteinExistence type="predicted"/>
<feature type="non-terminal residue" evidence="1">
    <location>
        <position position="424"/>
    </location>
</feature>
<dbReference type="SUPFAM" id="SSF63825">
    <property type="entry name" value="YWTD domain"/>
    <property type="match status" value="2"/>
</dbReference>
<protein>
    <submittedName>
        <fullName evidence="1">Uncharacterized protein</fullName>
    </submittedName>
</protein>
<evidence type="ECO:0000313" key="1">
    <source>
        <dbReference type="EMBL" id="GAG67614.1"/>
    </source>
</evidence>
<dbReference type="AlphaFoldDB" id="X0ZE95"/>
<sequence>MISSNKTLAISNEDDCDLNLQPNILGTIDHSFSTAFGMWEIEYLNGLIYGVDASTLRLYVYDAVTGVNTVNYTLPTLTTGIATDGTNLYTTVATGATPNGTIIQLDLTGNEISRIHIPIKAGVLNGLAWDGNYLWAYQNVPSRLIRIDYDTGIISRNITSPSVPHGMTWYDDLLWVENYGIDQTAAINPLTGAVDYVYSAPYHFDSGLTNNGTHFIQSSYAASPYEISFSEIPSEPGDYITQSSQFSTNMLDIAYDGSDFFFTENRTDWIQKSNSVTMGISDVWSNGLENVGITVMDDILVVSTINAPYNLYTFTKDGTMLANHTALNVMLKSLDYDGTYLWAMGADNILYKLHPTNMSIASQYAVGNFKGITYDYVNEVIWLVSSIEHKVRYFDLAKEQLGNNHLNLTAPISPSEYGLEFDGD</sequence>
<dbReference type="EMBL" id="BART01008033">
    <property type="protein sequence ID" value="GAG67614.1"/>
    <property type="molecule type" value="Genomic_DNA"/>
</dbReference>
<accession>X0ZE95</accession>
<reference evidence="1" key="1">
    <citation type="journal article" date="2014" name="Front. Microbiol.">
        <title>High frequency of phylogenetically diverse reductive dehalogenase-homologous genes in deep subseafloor sedimentary metagenomes.</title>
        <authorList>
            <person name="Kawai M."/>
            <person name="Futagami T."/>
            <person name="Toyoda A."/>
            <person name="Takaki Y."/>
            <person name="Nishi S."/>
            <person name="Hori S."/>
            <person name="Arai W."/>
            <person name="Tsubouchi T."/>
            <person name="Morono Y."/>
            <person name="Uchiyama I."/>
            <person name="Ito T."/>
            <person name="Fujiyama A."/>
            <person name="Inagaki F."/>
            <person name="Takami H."/>
        </authorList>
    </citation>
    <scope>NUCLEOTIDE SEQUENCE</scope>
    <source>
        <strain evidence="1">Expedition CK06-06</strain>
    </source>
</reference>